<dbReference type="GO" id="GO:0043365">
    <property type="term" value="F:[formate-C-acetyltransferase]-activating enzyme activity"/>
    <property type="evidence" value="ECO:0007669"/>
    <property type="project" value="InterPro"/>
</dbReference>
<keyword evidence="13" id="KW-0670">Pyruvate</keyword>
<keyword evidence="6" id="KW-0949">S-adenosyl-L-methionine</keyword>
<dbReference type="STRING" id="1278311.GCA_000428705_00841"/>
<dbReference type="GO" id="GO:0004748">
    <property type="term" value="F:ribonucleoside-diphosphate reductase activity, thioredoxin disulfide as acceptor"/>
    <property type="evidence" value="ECO:0007669"/>
    <property type="project" value="TreeGrafter"/>
</dbReference>
<dbReference type="RefSeq" id="WP_035375697.1">
    <property type="nucleotide sequence ID" value="NZ_LR215048.1"/>
</dbReference>
<dbReference type="AlphaFoldDB" id="A0A449BFT4"/>
<evidence type="ECO:0000256" key="2">
    <source>
        <dbReference type="ARBA" id="ARBA00003852"/>
    </source>
</evidence>
<dbReference type="InterPro" id="IPR012837">
    <property type="entry name" value="NrdG"/>
</dbReference>
<evidence type="ECO:0000256" key="9">
    <source>
        <dbReference type="ARBA" id="ARBA00023004"/>
    </source>
</evidence>
<accession>A0A449BFT4</accession>
<dbReference type="SFLD" id="SFLDF00299">
    <property type="entry name" value="anaerobic_ribonucleoside-triph"/>
    <property type="match status" value="1"/>
</dbReference>
<evidence type="ECO:0000313" key="14">
    <source>
        <dbReference type="Proteomes" id="UP000289841"/>
    </source>
</evidence>
<comment type="similarity">
    <text evidence="3 12">Belongs to the organic radical-activating enzymes family.</text>
</comment>
<keyword evidence="9" id="KW-0408">Iron</keyword>
<dbReference type="PIRSF" id="PIRSF000368">
    <property type="entry name" value="NrdG"/>
    <property type="match status" value="1"/>
</dbReference>
<dbReference type="PANTHER" id="PTHR30352:SF2">
    <property type="entry name" value="ANAEROBIC RIBONUCLEOSIDE-TRIPHOSPHATE REDUCTASE-ACTIVATING PROTEIN"/>
    <property type="match status" value="1"/>
</dbReference>
<evidence type="ECO:0000256" key="10">
    <source>
        <dbReference type="ARBA" id="ARBA00023014"/>
    </source>
</evidence>
<dbReference type="GO" id="GO:0016829">
    <property type="term" value="F:lyase activity"/>
    <property type="evidence" value="ECO:0007669"/>
    <property type="project" value="UniProtKB-KW"/>
</dbReference>
<protein>
    <recommendedName>
        <fullName evidence="4 12">Anaerobic ribonucleoside-triphosphate reductase-activating protein</fullName>
        <ecNumber evidence="12">1.97.1.-</ecNumber>
    </recommendedName>
</protein>
<keyword evidence="14" id="KW-1185">Reference proteome</keyword>
<evidence type="ECO:0000256" key="8">
    <source>
        <dbReference type="ARBA" id="ARBA00023002"/>
    </source>
</evidence>
<dbReference type="SFLD" id="SFLDS00029">
    <property type="entry name" value="Radical_SAM"/>
    <property type="match status" value="1"/>
</dbReference>
<keyword evidence="5" id="KW-0004">4Fe-4S</keyword>
<reference evidence="13 14" key="1">
    <citation type="submission" date="2019-01" db="EMBL/GenBank/DDBJ databases">
        <authorList>
            <consortium name="Pathogen Informatics"/>
        </authorList>
    </citation>
    <scope>NUCLEOTIDE SEQUENCE [LARGE SCALE GENOMIC DNA]</scope>
    <source>
        <strain evidence="13 14">NCTC10138</strain>
    </source>
</reference>
<dbReference type="PANTHER" id="PTHR30352">
    <property type="entry name" value="PYRUVATE FORMATE-LYASE-ACTIVATING ENZYME"/>
    <property type="match status" value="1"/>
</dbReference>
<dbReference type="EMBL" id="LR215048">
    <property type="protein sequence ID" value="VEU81301.1"/>
    <property type="molecule type" value="Genomic_DNA"/>
</dbReference>
<evidence type="ECO:0000256" key="7">
    <source>
        <dbReference type="ARBA" id="ARBA00022723"/>
    </source>
</evidence>
<dbReference type="CDD" id="cd01335">
    <property type="entry name" value="Radical_SAM"/>
    <property type="match status" value="1"/>
</dbReference>
<keyword evidence="8 12" id="KW-0560">Oxidoreductase</keyword>
<sequence length="174" mass="19816">MSSILNKDEIRLSGIIQESIVDGPGMRYVVFTQGCPKRCFMCHNEATQPLIGGYIEKLDKIVDGFSKNPLLSGITISGGEPFIQPDKVLYLVRKAKELDLNVLLYSGYYYEELIKMNNVHVNNILMEADYLVDGPFEYILKNLNLLFRGSSNQRIIDLKNSWSKKELAIIESFE</sequence>
<gene>
    <name evidence="13" type="primary">pflA_2</name>
    <name evidence="13" type="ORF">NCTC10138_01699</name>
</gene>
<evidence type="ECO:0000256" key="3">
    <source>
        <dbReference type="ARBA" id="ARBA00009777"/>
    </source>
</evidence>
<dbReference type="InterPro" id="IPR058240">
    <property type="entry name" value="rSAM_sf"/>
</dbReference>
<dbReference type="InterPro" id="IPR001989">
    <property type="entry name" value="Radical_activat_CS"/>
</dbReference>
<keyword evidence="7" id="KW-0479">Metal-binding</keyword>
<dbReference type="SFLD" id="SFLDG01063">
    <property type="entry name" value="activating_enzymes__group_1"/>
    <property type="match status" value="1"/>
</dbReference>
<evidence type="ECO:0000256" key="12">
    <source>
        <dbReference type="PIRNR" id="PIRNR000368"/>
    </source>
</evidence>
<dbReference type="Proteomes" id="UP000289841">
    <property type="component" value="Chromosome"/>
</dbReference>
<dbReference type="GO" id="GO:0051539">
    <property type="term" value="F:4 iron, 4 sulfur cluster binding"/>
    <property type="evidence" value="ECO:0007669"/>
    <property type="project" value="UniProtKB-KW"/>
</dbReference>
<dbReference type="InterPro" id="IPR013785">
    <property type="entry name" value="Aldolase_TIM"/>
</dbReference>
<dbReference type="SUPFAM" id="SSF102114">
    <property type="entry name" value="Radical SAM enzymes"/>
    <property type="match status" value="1"/>
</dbReference>
<evidence type="ECO:0000256" key="5">
    <source>
        <dbReference type="ARBA" id="ARBA00022485"/>
    </source>
</evidence>
<name>A0A449BFT4_HAPAX</name>
<dbReference type="EC" id="1.97.1.-" evidence="12"/>
<keyword evidence="13" id="KW-0456">Lyase</keyword>
<evidence type="ECO:0000256" key="11">
    <source>
        <dbReference type="ARBA" id="ARBA00047365"/>
    </source>
</evidence>
<dbReference type="InterPro" id="IPR007197">
    <property type="entry name" value="rSAM"/>
</dbReference>
<organism evidence="13 14">
    <name type="scientific">Haploplasma axanthum</name>
    <name type="common">Acholeplasma axanthum</name>
    <dbReference type="NCBI Taxonomy" id="29552"/>
    <lineage>
        <taxon>Bacteria</taxon>
        <taxon>Bacillati</taxon>
        <taxon>Mycoplasmatota</taxon>
        <taxon>Mollicutes</taxon>
        <taxon>Acholeplasmatales</taxon>
        <taxon>Acholeplasmataceae</taxon>
        <taxon>Haploplasma</taxon>
    </lineage>
</organism>
<dbReference type="GO" id="GO:0046872">
    <property type="term" value="F:metal ion binding"/>
    <property type="evidence" value="ECO:0007669"/>
    <property type="project" value="UniProtKB-KW"/>
</dbReference>
<comment type="cofactor">
    <cofactor evidence="1">
        <name>[4Fe-4S] cluster</name>
        <dbReference type="ChEBI" id="CHEBI:49883"/>
    </cofactor>
</comment>
<dbReference type="SFLD" id="SFLDG01066">
    <property type="entry name" value="organic_radical-activating_enz"/>
    <property type="match status" value="1"/>
</dbReference>
<comment type="catalytic activity">
    <reaction evidence="11">
        <text>glycyl-[protein] + reduced [flavodoxin] + S-adenosyl-L-methionine = glycin-2-yl radical-[protein] + semiquinone [flavodoxin] + 5'-deoxyadenosine + L-methionine + H(+)</text>
        <dbReference type="Rhea" id="RHEA:61976"/>
        <dbReference type="Rhea" id="RHEA-COMP:10622"/>
        <dbReference type="Rhea" id="RHEA-COMP:14480"/>
        <dbReference type="Rhea" id="RHEA-COMP:15993"/>
        <dbReference type="Rhea" id="RHEA-COMP:15994"/>
        <dbReference type="ChEBI" id="CHEBI:15378"/>
        <dbReference type="ChEBI" id="CHEBI:17319"/>
        <dbReference type="ChEBI" id="CHEBI:29947"/>
        <dbReference type="ChEBI" id="CHEBI:32722"/>
        <dbReference type="ChEBI" id="CHEBI:57618"/>
        <dbReference type="ChEBI" id="CHEBI:57844"/>
        <dbReference type="ChEBI" id="CHEBI:59789"/>
        <dbReference type="ChEBI" id="CHEBI:140311"/>
    </reaction>
</comment>
<keyword evidence="10" id="KW-0411">Iron-sulfur</keyword>
<dbReference type="Gene3D" id="3.20.20.70">
    <property type="entry name" value="Aldolase class I"/>
    <property type="match status" value="1"/>
</dbReference>
<dbReference type="KEGG" id="aaxa:NCTC10138_01699"/>
<evidence type="ECO:0000256" key="1">
    <source>
        <dbReference type="ARBA" id="ARBA00001966"/>
    </source>
</evidence>
<comment type="function">
    <text evidence="2 12">Activation of anaerobic ribonucleoside-triphosphate reductase under anaerobic conditions by generation of an organic free radical, using S-adenosylmethionine and reduced flavodoxin as cosubstrates to produce 5'-deoxy-adenosine.</text>
</comment>
<dbReference type="Pfam" id="PF13353">
    <property type="entry name" value="Fer4_12"/>
    <property type="match status" value="1"/>
</dbReference>
<dbReference type="InterPro" id="IPR034457">
    <property type="entry name" value="Organic_radical-activating"/>
</dbReference>
<evidence type="ECO:0000313" key="13">
    <source>
        <dbReference type="EMBL" id="VEU81301.1"/>
    </source>
</evidence>
<evidence type="ECO:0000256" key="6">
    <source>
        <dbReference type="ARBA" id="ARBA00022691"/>
    </source>
</evidence>
<evidence type="ECO:0000256" key="4">
    <source>
        <dbReference type="ARBA" id="ARBA00014281"/>
    </source>
</evidence>
<dbReference type="PROSITE" id="PS01087">
    <property type="entry name" value="RADICAL_ACTIVATING"/>
    <property type="match status" value="1"/>
</dbReference>
<proteinExistence type="inferred from homology"/>